<comment type="pathway">
    <text evidence="1 8">Cofactor biosynthesis; ubiquinone biosynthesis.</text>
</comment>
<evidence type="ECO:0000313" key="11">
    <source>
        <dbReference type="Proteomes" id="UP000630353"/>
    </source>
</evidence>
<comment type="caution">
    <text evidence="10">The sequence shown here is derived from an EMBL/GenBank/DDBJ whole genome shotgun (WGS) entry which is preliminary data.</text>
</comment>
<dbReference type="EMBL" id="BMZS01000011">
    <property type="protein sequence ID" value="GHD59699.1"/>
    <property type="molecule type" value="Genomic_DNA"/>
</dbReference>
<dbReference type="InterPro" id="IPR009078">
    <property type="entry name" value="Ferritin-like_SF"/>
</dbReference>
<comment type="similarity">
    <text evidence="8">Belongs to the COQ7 family.</text>
</comment>
<feature type="binding site" evidence="8">
    <location>
        <position position="70"/>
    </location>
    <ligand>
        <name>Fe cation</name>
        <dbReference type="ChEBI" id="CHEBI:24875"/>
        <label>2</label>
    </ligand>
</feature>
<keyword evidence="5 8" id="KW-0408">Iron</keyword>
<evidence type="ECO:0000256" key="6">
    <source>
        <dbReference type="ARBA" id="ARBA00023033"/>
    </source>
</evidence>
<reference evidence="10" key="1">
    <citation type="journal article" date="2014" name="Int. J. Syst. Evol. Microbiol.">
        <title>Complete genome sequence of Corynebacterium casei LMG S-19264T (=DSM 44701T), isolated from a smear-ripened cheese.</title>
        <authorList>
            <consortium name="US DOE Joint Genome Institute (JGI-PGF)"/>
            <person name="Walter F."/>
            <person name="Albersmeier A."/>
            <person name="Kalinowski J."/>
            <person name="Ruckert C."/>
        </authorList>
    </citation>
    <scope>NUCLEOTIDE SEQUENCE</scope>
    <source>
        <strain evidence="10">KCTC 42651</strain>
    </source>
</reference>
<evidence type="ECO:0000256" key="3">
    <source>
        <dbReference type="ARBA" id="ARBA00022723"/>
    </source>
</evidence>
<feature type="binding site" evidence="8">
    <location>
        <position position="40"/>
    </location>
    <ligand>
        <name>Fe cation</name>
        <dbReference type="ChEBI" id="CHEBI:24875"/>
        <label>1</label>
    </ligand>
</feature>
<evidence type="ECO:0000256" key="7">
    <source>
        <dbReference type="ARBA" id="ARBA00023136"/>
    </source>
</evidence>
<comment type="catalytic activity">
    <reaction evidence="8">
        <text>a 5-methoxy-2-methyl-3-(all-trans-polyprenyl)benzene-1,4-diol + AH2 + O2 = a 3-demethylubiquinol + A + H2O</text>
        <dbReference type="Rhea" id="RHEA:50908"/>
        <dbReference type="Rhea" id="RHEA-COMP:10859"/>
        <dbReference type="Rhea" id="RHEA-COMP:10914"/>
        <dbReference type="ChEBI" id="CHEBI:13193"/>
        <dbReference type="ChEBI" id="CHEBI:15377"/>
        <dbReference type="ChEBI" id="CHEBI:15379"/>
        <dbReference type="ChEBI" id="CHEBI:17499"/>
        <dbReference type="ChEBI" id="CHEBI:84167"/>
        <dbReference type="ChEBI" id="CHEBI:84422"/>
        <dbReference type="EC" id="1.14.99.60"/>
    </reaction>
</comment>
<dbReference type="GO" id="GO:0046872">
    <property type="term" value="F:metal ion binding"/>
    <property type="evidence" value="ECO:0007669"/>
    <property type="project" value="UniProtKB-KW"/>
</dbReference>
<protein>
    <recommendedName>
        <fullName evidence="8">3-demethoxyubiquinol 3-hydroxylase</fullName>
        <shortName evidence="8">DMQ hydroxylase</shortName>
        <ecNumber evidence="8">1.14.99.60</ecNumber>
    </recommendedName>
    <alternativeName>
        <fullName evidence="8">2-nonaprenyl-3-methyl-6-methoxy-1,4-benzoquinol hydroxylase</fullName>
    </alternativeName>
</protein>
<organism evidence="10 11">
    <name type="scientific">Thalassobaculum fulvum</name>
    <dbReference type="NCBI Taxonomy" id="1633335"/>
    <lineage>
        <taxon>Bacteria</taxon>
        <taxon>Pseudomonadati</taxon>
        <taxon>Pseudomonadota</taxon>
        <taxon>Alphaproteobacteria</taxon>
        <taxon>Rhodospirillales</taxon>
        <taxon>Thalassobaculaceae</taxon>
        <taxon>Thalassobaculum</taxon>
    </lineage>
</organism>
<keyword evidence="7 8" id="KW-0472">Membrane</keyword>
<dbReference type="PANTHER" id="PTHR11237:SF4">
    <property type="entry name" value="5-DEMETHOXYUBIQUINONE HYDROXYLASE, MITOCHONDRIAL"/>
    <property type="match status" value="1"/>
</dbReference>
<feature type="binding site" evidence="8">
    <location>
        <position position="154"/>
    </location>
    <ligand>
        <name>Fe cation</name>
        <dbReference type="ChEBI" id="CHEBI:24875"/>
        <label>2</label>
    </ligand>
</feature>
<evidence type="ECO:0000256" key="2">
    <source>
        <dbReference type="ARBA" id="ARBA00022688"/>
    </source>
</evidence>
<keyword evidence="11" id="KW-1185">Reference proteome</keyword>
<dbReference type="InterPro" id="IPR012347">
    <property type="entry name" value="Ferritin-like"/>
</dbReference>
<feature type="region of interest" description="Disordered" evidence="9">
    <location>
        <begin position="1"/>
        <end position="20"/>
    </location>
</feature>
<dbReference type="GO" id="GO:0005886">
    <property type="term" value="C:plasma membrane"/>
    <property type="evidence" value="ECO:0007669"/>
    <property type="project" value="UniProtKB-SubCell"/>
</dbReference>
<keyword evidence="6 8" id="KW-0503">Monooxygenase</keyword>
<accession>A0A918XX48</accession>
<dbReference type="Proteomes" id="UP000630353">
    <property type="component" value="Unassembled WGS sequence"/>
</dbReference>
<dbReference type="SUPFAM" id="SSF47240">
    <property type="entry name" value="Ferritin-like"/>
    <property type="match status" value="1"/>
</dbReference>
<dbReference type="Pfam" id="PF03232">
    <property type="entry name" value="COQ7"/>
    <property type="match status" value="1"/>
</dbReference>
<dbReference type="CDD" id="cd01042">
    <property type="entry name" value="DMQH"/>
    <property type="match status" value="1"/>
</dbReference>
<sequence length="193" mass="21386">MTDTSDTAKTGTGGGRRRLPGELTHAQLIDRIVRVDHAGEFGAQRIYEGQLAVLGKRPSAKTIRHMKEQEDRHLAAFEALIRQRRVRPTILHPIWHVAGFALGAGTALMGEKAAMACTIAVEEVIDDHYRRQHDALGEDEAELKATIEEFRAEEAEHAHIGREHGGEETVGYPVLRAAIRAGSRAAIWLSERF</sequence>
<dbReference type="Gene3D" id="1.20.1260.10">
    <property type="match status" value="1"/>
</dbReference>
<evidence type="ECO:0000256" key="4">
    <source>
        <dbReference type="ARBA" id="ARBA00023002"/>
    </source>
</evidence>
<dbReference type="EC" id="1.14.99.60" evidence="8"/>
<evidence type="ECO:0000313" key="10">
    <source>
        <dbReference type="EMBL" id="GHD59699.1"/>
    </source>
</evidence>
<evidence type="ECO:0000256" key="5">
    <source>
        <dbReference type="ARBA" id="ARBA00023004"/>
    </source>
</evidence>
<dbReference type="PANTHER" id="PTHR11237">
    <property type="entry name" value="COENZYME Q10 BIOSYNTHESIS PROTEIN 7"/>
    <property type="match status" value="1"/>
</dbReference>
<dbReference type="InterPro" id="IPR011566">
    <property type="entry name" value="Ubq_synth_Coq7"/>
</dbReference>
<feature type="binding site" evidence="8">
    <location>
        <position position="154"/>
    </location>
    <ligand>
        <name>Fe cation</name>
        <dbReference type="ChEBI" id="CHEBI:24875"/>
        <label>1</label>
    </ligand>
</feature>
<keyword evidence="3 8" id="KW-0479">Metal-binding</keyword>
<evidence type="ECO:0000256" key="8">
    <source>
        <dbReference type="HAMAP-Rule" id="MF_01658"/>
    </source>
</evidence>
<dbReference type="AlphaFoldDB" id="A0A918XX48"/>
<keyword evidence="4 8" id="KW-0560">Oxidoreductase</keyword>
<proteinExistence type="inferred from homology"/>
<keyword evidence="8" id="KW-1003">Cell membrane</keyword>
<reference evidence="10" key="2">
    <citation type="submission" date="2020-09" db="EMBL/GenBank/DDBJ databases">
        <authorList>
            <person name="Sun Q."/>
            <person name="Kim S."/>
        </authorList>
    </citation>
    <scope>NUCLEOTIDE SEQUENCE</scope>
    <source>
        <strain evidence="10">KCTC 42651</strain>
    </source>
</reference>
<evidence type="ECO:0000256" key="9">
    <source>
        <dbReference type="SAM" id="MobiDB-lite"/>
    </source>
</evidence>
<evidence type="ECO:0000256" key="1">
    <source>
        <dbReference type="ARBA" id="ARBA00004749"/>
    </source>
</evidence>
<comment type="subcellular location">
    <subcellularLocation>
        <location evidence="8">Cell membrane</location>
        <topology evidence="8">Peripheral membrane protein</topology>
    </subcellularLocation>
</comment>
<name>A0A918XX48_9PROT</name>
<keyword evidence="2 8" id="KW-0831">Ubiquinone biosynthesis</keyword>
<feature type="binding site" evidence="8">
    <location>
        <position position="73"/>
    </location>
    <ligand>
        <name>Fe cation</name>
        <dbReference type="ChEBI" id="CHEBI:24875"/>
        <label>1</label>
    </ligand>
</feature>
<dbReference type="RefSeq" id="WP_189993788.1">
    <property type="nucleotide sequence ID" value="NZ_BMZS01000011.1"/>
</dbReference>
<feature type="binding site" evidence="8">
    <location>
        <position position="70"/>
    </location>
    <ligand>
        <name>Fe cation</name>
        <dbReference type="ChEBI" id="CHEBI:24875"/>
        <label>1</label>
    </ligand>
</feature>
<dbReference type="HAMAP" id="MF_01658">
    <property type="entry name" value="COQ7"/>
    <property type="match status" value="1"/>
</dbReference>
<dbReference type="GO" id="GO:0008682">
    <property type="term" value="F:3-demethoxyubiquinol 3-hydroxylase activity"/>
    <property type="evidence" value="ECO:0007669"/>
    <property type="project" value="UniProtKB-EC"/>
</dbReference>
<dbReference type="GO" id="GO:0006744">
    <property type="term" value="P:ubiquinone biosynthetic process"/>
    <property type="evidence" value="ECO:0007669"/>
    <property type="project" value="UniProtKB-UniRule"/>
</dbReference>
<feature type="binding site" evidence="8">
    <location>
        <position position="122"/>
    </location>
    <ligand>
        <name>Fe cation</name>
        <dbReference type="ChEBI" id="CHEBI:24875"/>
        <label>2</label>
    </ligand>
</feature>
<comment type="cofactor">
    <cofactor evidence="8">
        <name>Fe cation</name>
        <dbReference type="ChEBI" id="CHEBI:24875"/>
    </cofactor>
    <text evidence="8">Binds 2 iron ions per subunit.</text>
</comment>
<gene>
    <name evidence="8 10" type="primary">coq7</name>
    <name evidence="10" type="ORF">GCM10017083_44550</name>
</gene>
<comment type="function">
    <text evidence="8">Catalyzes the hydroxylation of 2-nonaprenyl-3-methyl-6-methoxy-1,4-benzoquinol during ubiquinone biosynthesis.</text>
</comment>
<feature type="binding site" evidence="8">
    <location>
        <position position="157"/>
    </location>
    <ligand>
        <name>Fe cation</name>
        <dbReference type="ChEBI" id="CHEBI:24875"/>
        <label>2</label>
    </ligand>
</feature>